<accession>T2GDG8</accession>
<proteinExistence type="inferred from homology"/>
<name>T2GDG8_MEGG1</name>
<comment type="catalytic activity">
    <reaction evidence="6">
        <text>siroheme + 2 H(+) = 12,18-didecarboxysiroheme + 2 CO2</text>
        <dbReference type="Rhea" id="RHEA:19093"/>
        <dbReference type="ChEBI" id="CHEBI:15378"/>
        <dbReference type="ChEBI" id="CHEBI:16526"/>
        <dbReference type="ChEBI" id="CHEBI:60052"/>
        <dbReference type="ChEBI" id="CHEBI:140497"/>
        <dbReference type="EC" id="4.1.1.111"/>
    </reaction>
</comment>
<evidence type="ECO:0000256" key="1">
    <source>
        <dbReference type="ARBA" id="ARBA00004744"/>
    </source>
</evidence>
<dbReference type="Pfam" id="PF17805">
    <property type="entry name" value="AsnC_trans_reg2"/>
    <property type="match status" value="1"/>
</dbReference>
<dbReference type="OrthoDB" id="9806536at2"/>
<dbReference type="AlphaFoldDB" id="T2GDG8"/>
<dbReference type="UniPathway" id="UPA00252"/>
<evidence type="ECO:0000259" key="8">
    <source>
        <dbReference type="Pfam" id="PF22451"/>
    </source>
</evidence>
<dbReference type="GO" id="GO:0006783">
    <property type="term" value="P:heme biosynthetic process"/>
    <property type="evidence" value="ECO:0007669"/>
    <property type="project" value="UniProtKB-KW"/>
</dbReference>
<keyword evidence="10" id="KW-1185">Reference proteome</keyword>
<dbReference type="InterPro" id="IPR036390">
    <property type="entry name" value="WH_DNA-bd_sf"/>
</dbReference>
<dbReference type="SUPFAM" id="SSF46785">
    <property type="entry name" value="Winged helix' DNA-binding domain"/>
    <property type="match status" value="1"/>
</dbReference>
<evidence type="ECO:0000256" key="3">
    <source>
        <dbReference type="ARBA" id="ARBA00023239"/>
    </source>
</evidence>
<dbReference type="PANTHER" id="PTHR43413:SF1">
    <property type="entry name" value="SIROHEME DECARBOXYLASE NIRL SUBUNIT"/>
    <property type="match status" value="1"/>
</dbReference>
<evidence type="ECO:0000256" key="6">
    <source>
        <dbReference type="ARBA" id="ARBA00048470"/>
    </source>
</evidence>
<dbReference type="KEGG" id="dgg:DGI_2627"/>
<dbReference type="Proteomes" id="UP000016587">
    <property type="component" value="Chromosome"/>
</dbReference>
<dbReference type="HOGENOM" id="CLU_112007_1_0_7"/>
<comment type="similarity">
    <text evidence="4">Belongs to the Ahb/Nir family.</text>
</comment>
<gene>
    <name evidence="9" type="ORF">DGI_2627</name>
</gene>
<organism evidence="9 10">
    <name type="scientific">Megalodesulfovibrio gigas (strain ATCC 19364 / DSM 1382 / NCIMB 9332 / VKM B-1759)</name>
    <name type="common">Desulfovibrio gigas</name>
    <dbReference type="NCBI Taxonomy" id="1121448"/>
    <lineage>
        <taxon>Bacteria</taxon>
        <taxon>Pseudomonadati</taxon>
        <taxon>Thermodesulfobacteriota</taxon>
        <taxon>Desulfovibrionia</taxon>
        <taxon>Desulfovibrionales</taxon>
        <taxon>Desulfovibrionaceae</taxon>
        <taxon>Megalodesulfovibrio</taxon>
    </lineage>
</organism>
<feature type="domain" description="Siroheme decarboxylase NirL-like HTH" evidence="8">
    <location>
        <begin position="5"/>
        <end position="51"/>
    </location>
</feature>
<evidence type="ECO:0000256" key="2">
    <source>
        <dbReference type="ARBA" id="ARBA00023133"/>
    </source>
</evidence>
<reference evidence="9 10" key="1">
    <citation type="journal article" date="2013" name="J. Bacteriol.">
        <title>Roles of HynAB and Ech, the only two hydrogenases found in the model sulfate reducer Desulfovibrio gigas.</title>
        <authorList>
            <person name="Morais-Silva F.O."/>
            <person name="Santos C.I."/>
            <person name="Rodrigues R."/>
            <person name="Pereira I.A."/>
            <person name="Rodrigues-Pousada C."/>
        </authorList>
    </citation>
    <scope>NUCLEOTIDE SEQUENCE [LARGE SCALE GENOMIC DNA]</scope>
    <source>
        <strain evidence="10">ATCC 19364 / DSM 1382 / NCIMB 9332 / VKM B-1759</strain>
    </source>
</reference>
<dbReference type="InterPro" id="IPR050684">
    <property type="entry name" value="HTH-Siroheme_Decarb"/>
</dbReference>
<protein>
    <recommendedName>
        <fullName evidence="5">siroheme decarboxylase</fullName>
        <ecNumber evidence="5">4.1.1.111</ecNumber>
    </recommendedName>
</protein>
<dbReference type="Gene3D" id="3.30.70.3460">
    <property type="match status" value="1"/>
</dbReference>
<dbReference type="PANTHER" id="PTHR43413">
    <property type="entry name" value="TRANSCRIPTIONAL REGULATOR, ASNC FAMILY"/>
    <property type="match status" value="1"/>
</dbReference>
<dbReference type="Pfam" id="PF22451">
    <property type="entry name" value="NirdL-like_HTH"/>
    <property type="match status" value="1"/>
</dbReference>
<evidence type="ECO:0000256" key="5">
    <source>
        <dbReference type="ARBA" id="ARBA00023471"/>
    </source>
</evidence>
<dbReference type="GO" id="GO:0016829">
    <property type="term" value="F:lyase activity"/>
    <property type="evidence" value="ECO:0007669"/>
    <property type="project" value="UniProtKB-KW"/>
</dbReference>
<evidence type="ECO:0000259" key="7">
    <source>
        <dbReference type="Pfam" id="PF17805"/>
    </source>
</evidence>
<evidence type="ECO:0000313" key="9">
    <source>
        <dbReference type="EMBL" id="AGW14358.1"/>
    </source>
</evidence>
<dbReference type="EC" id="4.1.1.111" evidence="5"/>
<reference evidence="10" key="2">
    <citation type="submission" date="2013-07" db="EMBL/GenBank/DDBJ databases">
        <authorList>
            <person name="Morais-Silva F.O."/>
            <person name="Rezende A.M."/>
            <person name="Pimentel C."/>
            <person name="Resende D.M."/>
            <person name="Santos C.I."/>
            <person name="Clemente C."/>
            <person name="de Oliveira L.M."/>
            <person name="da Silva S.M."/>
            <person name="Costa D.A."/>
            <person name="Varela-Raposo A."/>
            <person name="Horacio E.C.A."/>
            <person name="Matos M."/>
            <person name="Flores O."/>
            <person name="Ruiz J.C."/>
            <person name="Rodrigues-Pousada C."/>
        </authorList>
    </citation>
    <scope>NUCLEOTIDE SEQUENCE [LARGE SCALE GENOMIC DNA]</scope>
    <source>
        <strain evidence="10">ATCC 19364 / DSM 1382 / NCIMB 9332 / VKM B-1759</strain>
    </source>
</reference>
<dbReference type="EMBL" id="CP006585">
    <property type="protein sequence ID" value="AGW14358.1"/>
    <property type="molecule type" value="Genomic_DNA"/>
</dbReference>
<dbReference type="Gene3D" id="1.10.10.10">
    <property type="entry name" value="Winged helix-like DNA-binding domain superfamily/Winged helix DNA-binding domain"/>
    <property type="match status" value="1"/>
</dbReference>
<dbReference type="eggNOG" id="COG1522">
    <property type="taxonomic scope" value="Bacteria"/>
</dbReference>
<dbReference type="PATRIC" id="fig|1121448.10.peg.2578"/>
<dbReference type="InterPro" id="IPR053953">
    <property type="entry name" value="NirdL-like_HTH"/>
</dbReference>
<feature type="domain" description="Siroheme decarboxylase AsnC-like ligand binding" evidence="7">
    <location>
        <begin position="62"/>
        <end position="140"/>
    </location>
</feature>
<dbReference type="InterPro" id="IPR040523">
    <property type="entry name" value="AsnC_trans_reg2"/>
</dbReference>
<keyword evidence="3" id="KW-0456">Lyase</keyword>
<sequence>MDDVDKRLLDIIQTAFPLTPRPYQTLGEALGVTEAEALARVRRLKALKIIRRLGANFQSRALGFRSTLCAAKVPPEQLDDFIARVNALPGTTHNYLRRHDYNVWFTLIGPSWEDVCRTLDELSAATGLTILNLPAKKLFKIRVDFRMQED</sequence>
<evidence type="ECO:0000313" key="10">
    <source>
        <dbReference type="Proteomes" id="UP000016587"/>
    </source>
</evidence>
<dbReference type="STRING" id="1121448.DGI_2627"/>
<keyword evidence="2" id="KW-0350">Heme biosynthesis</keyword>
<comment type="pathway">
    <text evidence="1">Porphyrin-containing compound metabolism; protoheme biosynthesis.</text>
</comment>
<dbReference type="InterPro" id="IPR036388">
    <property type="entry name" value="WH-like_DNA-bd_sf"/>
</dbReference>
<evidence type="ECO:0000256" key="4">
    <source>
        <dbReference type="ARBA" id="ARBA00023457"/>
    </source>
</evidence>